<evidence type="ECO:0000256" key="6">
    <source>
        <dbReference type="ARBA" id="ARBA00023128"/>
    </source>
</evidence>
<comment type="caution">
    <text evidence="10">The sequence shown here is derived from an EMBL/GenBank/DDBJ whole genome shotgun (WGS) entry which is preliminary data.</text>
</comment>
<sequence>MSTRDGNVPSHSQAVQAEKDEQFVGENAEADEDTPWFLEEEAPRHLPSQHKPTLPKIPENAPEMLEPLIKYVYEDMGLDDLSLLDLRDIDPPTSLGPNLVMLFGTARSERHLHISSGRFVRWIRRNYNVSARAEGLIGAGELKTKLRRLRKKAKLLGQNTLLTPGADLGISTGWVCVNTRTAADTVTDESANFDATGLISGFGASEHGTTIVVQCMTESRRQELDLESLWKGIFKRNLKEQAKIRGEKPSDEELDGLVATKLQLHQATGASQWNAMEKASQQHRYYSTSARRLAPSSQVDAASVTATSASRPTDLDQVASLQQEFLDIQLAGAPMDEARLEQLVSSILRAPLSGGLTVEDRLALVDQMLHTGDERGLKIHTRQMLVTIVEALVTSPAYGPELGRAQVNFEMLLRELDTPPTEEEVARLMNAYASHGDWERFWEIFKTTSRFQLPRSARLYELAFRTIAATHDVKLCQETLRWLYYELIVEQPSIRPDGALGKAITSCVNVADKHAMRLHKNPPNFEAMPPVEVRRIQHNEYVKILASMEALCRDGPASSTA</sequence>
<gene>
    <name evidence="10" type="ORF">J7T54_007895</name>
</gene>
<feature type="compositionally biased region" description="Acidic residues" evidence="9">
    <location>
        <begin position="28"/>
        <end position="40"/>
    </location>
</feature>
<keyword evidence="5 8" id="KW-0809">Transit peptide</keyword>
<dbReference type="OrthoDB" id="107372at2759"/>
<comment type="function">
    <text evidence="8">Mitochondrial mRNA stabilization factor.</text>
</comment>
<protein>
    <recommendedName>
        <fullName evidence="8">ATPase synthesis protein 25</fullName>
    </recommendedName>
</protein>
<proteinExistence type="inferred from homology"/>
<evidence type="ECO:0000256" key="9">
    <source>
        <dbReference type="SAM" id="MobiDB-lite"/>
    </source>
</evidence>
<dbReference type="GO" id="GO:0140053">
    <property type="term" value="P:mitochondrial gene expression"/>
    <property type="evidence" value="ECO:0007669"/>
    <property type="project" value="UniProtKB-UniRule"/>
</dbReference>
<feature type="compositionally biased region" description="Polar residues" evidence="9">
    <location>
        <begin position="1"/>
        <end position="15"/>
    </location>
</feature>
<evidence type="ECO:0000256" key="4">
    <source>
        <dbReference type="ARBA" id="ARBA00022792"/>
    </source>
</evidence>
<dbReference type="InterPro" id="IPR040152">
    <property type="entry name" value="Atp25"/>
</dbReference>
<keyword evidence="4 8" id="KW-0999">Mitochondrion inner membrane</keyword>
<organism evidence="10 11">
    <name type="scientific">Emericellopsis cladophorae</name>
    <dbReference type="NCBI Taxonomy" id="2686198"/>
    <lineage>
        <taxon>Eukaryota</taxon>
        <taxon>Fungi</taxon>
        <taxon>Dikarya</taxon>
        <taxon>Ascomycota</taxon>
        <taxon>Pezizomycotina</taxon>
        <taxon>Sordariomycetes</taxon>
        <taxon>Hypocreomycetidae</taxon>
        <taxon>Hypocreales</taxon>
        <taxon>Bionectriaceae</taxon>
        <taxon>Emericellopsis</taxon>
    </lineage>
</organism>
<feature type="region of interest" description="Disordered" evidence="9">
    <location>
        <begin position="1"/>
        <end position="59"/>
    </location>
</feature>
<dbReference type="Gene3D" id="3.30.460.10">
    <property type="entry name" value="Beta Polymerase, domain 2"/>
    <property type="match status" value="1"/>
</dbReference>
<dbReference type="GeneID" id="75834368"/>
<evidence type="ECO:0000256" key="3">
    <source>
        <dbReference type="ARBA" id="ARBA00010787"/>
    </source>
</evidence>
<evidence type="ECO:0000313" key="10">
    <source>
        <dbReference type="EMBL" id="KAI6784802.1"/>
    </source>
</evidence>
<comment type="subcellular location">
    <subcellularLocation>
        <location evidence="2 8">Mitochondrion inner membrane</location>
        <topology evidence="2 8">Peripheral membrane protein</topology>
        <orientation evidence="2 8">Matrix side</orientation>
    </subcellularLocation>
</comment>
<dbReference type="EMBL" id="JAGIXG020000003">
    <property type="protein sequence ID" value="KAI6784802.1"/>
    <property type="molecule type" value="Genomic_DNA"/>
</dbReference>
<dbReference type="AlphaFoldDB" id="A0A9Q0BG99"/>
<evidence type="ECO:0000256" key="2">
    <source>
        <dbReference type="ARBA" id="ARBA00004443"/>
    </source>
</evidence>
<dbReference type="Proteomes" id="UP001055219">
    <property type="component" value="Unassembled WGS sequence"/>
</dbReference>
<keyword evidence="7 8" id="KW-0472">Membrane</keyword>
<dbReference type="InterPro" id="IPR043519">
    <property type="entry name" value="NT_sf"/>
</dbReference>
<dbReference type="GO" id="GO:0005743">
    <property type="term" value="C:mitochondrial inner membrane"/>
    <property type="evidence" value="ECO:0007669"/>
    <property type="project" value="UniProtKB-SubCell"/>
</dbReference>
<evidence type="ECO:0000256" key="1">
    <source>
        <dbReference type="ARBA" id="ARBA00003470"/>
    </source>
</evidence>
<evidence type="ECO:0000313" key="11">
    <source>
        <dbReference type="Proteomes" id="UP001055219"/>
    </source>
</evidence>
<evidence type="ECO:0000256" key="7">
    <source>
        <dbReference type="ARBA" id="ARBA00023136"/>
    </source>
</evidence>
<evidence type="ECO:0000256" key="5">
    <source>
        <dbReference type="ARBA" id="ARBA00022946"/>
    </source>
</evidence>
<keyword evidence="11" id="KW-1185">Reference proteome</keyword>
<comment type="function">
    <text evidence="1">Probable mitochondrial mRNA stabilization factor.</text>
</comment>
<reference evidence="10" key="1">
    <citation type="journal article" date="2021" name="J Fungi (Basel)">
        <title>Genomic and Metabolomic Analyses of the Marine Fungus Emericellopsis cladophorae: Insights into Saltwater Adaptability Mechanisms and Its Biosynthetic Potential.</title>
        <authorList>
            <person name="Goncalves M.F.M."/>
            <person name="Hilario S."/>
            <person name="Van de Peer Y."/>
            <person name="Esteves A.C."/>
            <person name="Alves A."/>
        </authorList>
    </citation>
    <scope>NUCLEOTIDE SEQUENCE</scope>
    <source>
        <strain evidence="10">MUM 19.33</strain>
    </source>
</reference>
<name>A0A9Q0BG99_9HYPO</name>
<dbReference type="GO" id="GO:0048255">
    <property type="term" value="P:mRNA stabilization"/>
    <property type="evidence" value="ECO:0007669"/>
    <property type="project" value="TreeGrafter"/>
</dbReference>
<dbReference type="RefSeq" id="XP_051365658.1">
    <property type="nucleotide sequence ID" value="XM_051502469.1"/>
</dbReference>
<evidence type="ECO:0000256" key="8">
    <source>
        <dbReference type="RuleBase" id="RU367062"/>
    </source>
</evidence>
<keyword evidence="6 8" id="KW-0496">Mitochondrion</keyword>
<reference evidence="10" key="2">
    <citation type="submission" date="2022-07" db="EMBL/GenBank/DDBJ databases">
        <authorList>
            <person name="Goncalves M.F.M."/>
            <person name="Hilario S."/>
            <person name="Van De Peer Y."/>
            <person name="Esteves A.C."/>
            <person name="Alves A."/>
        </authorList>
    </citation>
    <scope>NUCLEOTIDE SEQUENCE</scope>
    <source>
        <strain evidence="10">MUM 19.33</strain>
    </source>
</reference>
<dbReference type="PANTHER" id="PTHR28087:SF1">
    <property type="entry name" value="ATPASE SYNTHESIS PROTEIN 25, MITOCHONDRIAL"/>
    <property type="match status" value="1"/>
</dbReference>
<comment type="similarity">
    <text evidence="3 8">Belongs to the ATP25 family.</text>
</comment>
<accession>A0A9Q0BG99</accession>
<dbReference type="PANTHER" id="PTHR28087">
    <property type="entry name" value="ATPASE SYNTHESIS PROTEIN 25, MITOCHONDRIAL"/>
    <property type="match status" value="1"/>
</dbReference>